<evidence type="ECO:0000313" key="1">
    <source>
        <dbReference type="EMBL" id="KAI0057363.1"/>
    </source>
</evidence>
<protein>
    <submittedName>
        <fullName evidence="1">Metallo-hydrolase/oxidoreductase</fullName>
    </submittedName>
</protein>
<proteinExistence type="predicted"/>
<sequence>MSLPSPHPNQPFISVSALEAGTLYMPGPLFFDPVPAEGRWNVPALSFLLRHSTTQDAIVFDLGVPSKDNSPPALARILHFFEPIVIHDAADSLKAGGVDPASIPRVIVSHVHFDHIGNPAPFASAKFLLGAGSRALVENAYPENPLSPLRKGFFPADRIEYLDASDGRWGPVGPFPAALDLYGDGSLYIVDAPGHVAGHINVLARTSADGGWVYLAGDSMHDMRMLTGELKIAHWVDPHGSGATYCSHDDEPTSERHIARIGELTKDPRVRVLIAHDGGWYNANKGGPAYFPGVLQSL</sequence>
<name>A0ACB8SM61_9AGAM</name>
<accession>A0ACB8SM61</accession>
<dbReference type="EMBL" id="MU277248">
    <property type="protein sequence ID" value="KAI0057363.1"/>
    <property type="molecule type" value="Genomic_DNA"/>
</dbReference>
<keyword evidence="2" id="KW-1185">Reference proteome</keyword>
<reference evidence="1" key="2">
    <citation type="journal article" date="2022" name="New Phytol.">
        <title>Evolutionary transition to the ectomycorrhizal habit in the genomes of a hyperdiverse lineage of mushroom-forming fungi.</title>
        <authorList>
            <person name="Looney B."/>
            <person name="Miyauchi S."/>
            <person name="Morin E."/>
            <person name="Drula E."/>
            <person name="Courty P.E."/>
            <person name="Kohler A."/>
            <person name="Kuo A."/>
            <person name="LaButti K."/>
            <person name="Pangilinan J."/>
            <person name="Lipzen A."/>
            <person name="Riley R."/>
            <person name="Andreopoulos W."/>
            <person name="He G."/>
            <person name="Johnson J."/>
            <person name="Nolan M."/>
            <person name="Tritt A."/>
            <person name="Barry K.W."/>
            <person name="Grigoriev I.V."/>
            <person name="Nagy L.G."/>
            <person name="Hibbett D."/>
            <person name="Henrissat B."/>
            <person name="Matheny P.B."/>
            <person name="Labbe J."/>
            <person name="Martin F.M."/>
        </authorList>
    </citation>
    <scope>NUCLEOTIDE SEQUENCE</scope>
    <source>
        <strain evidence="1">HHB10654</strain>
    </source>
</reference>
<comment type="caution">
    <text evidence="1">The sequence shown here is derived from an EMBL/GenBank/DDBJ whole genome shotgun (WGS) entry which is preliminary data.</text>
</comment>
<organism evidence="1 2">
    <name type="scientific">Artomyces pyxidatus</name>
    <dbReference type="NCBI Taxonomy" id="48021"/>
    <lineage>
        <taxon>Eukaryota</taxon>
        <taxon>Fungi</taxon>
        <taxon>Dikarya</taxon>
        <taxon>Basidiomycota</taxon>
        <taxon>Agaricomycotina</taxon>
        <taxon>Agaricomycetes</taxon>
        <taxon>Russulales</taxon>
        <taxon>Auriscalpiaceae</taxon>
        <taxon>Artomyces</taxon>
    </lineage>
</organism>
<evidence type="ECO:0000313" key="2">
    <source>
        <dbReference type="Proteomes" id="UP000814140"/>
    </source>
</evidence>
<gene>
    <name evidence="1" type="ORF">BV25DRAFT_1831190</name>
</gene>
<dbReference type="Proteomes" id="UP000814140">
    <property type="component" value="Unassembled WGS sequence"/>
</dbReference>
<reference evidence="1" key="1">
    <citation type="submission" date="2021-03" db="EMBL/GenBank/DDBJ databases">
        <authorList>
            <consortium name="DOE Joint Genome Institute"/>
            <person name="Ahrendt S."/>
            <person name="Looney B.P."/>
            <person name="Miyauchi S."/>
            <person name="Morin E."/>
            <person name="Drula E."/>
            <person name="Courty P.E."/>
            <person name="Chicoki N."/>
            <person name="Fauchery L."/>
            <person name="Kohler A."/>
            <person name="Kuo A."/>
            <person name="Labutti K."/>
            <person name="Pangilinan J."/>
            <person name="Lipzen A."/>
            <person name="Riley R."/>
            <person name="Andreopoulos W."/>
            <person name="He G."/>
            <person name="Johnson J."/>
            <person name="Barry K.W."/>
            <person name="Grigoriev I.V."/>
            <person name="Nagy L."/>
            <person name="Hibbett D."/>
            <person name="Henrissat B."/>
            <person name="Matheny P.B."/>
            <person name="Labbe J."/>
            <person name="Martin F."/>
        </authorList>
    </citation>
    <scope>NUCLEOTIDE SEQUENCE</scope>
    <source>
        <strain evidence="1">HHB10654</strain>
    </source>
</reference>